<organism evidence="2 3">
    <name type="scientific">Cyphomyrmex costatus</name>
    <dbReference type="NCBI Taxonomy" id="456900"/>
    <lineage>
        <taxon>Eukaryota</taxon>
        <taxon>Metazoa</taxon>
        <taxon>Ecdysozoa</taxon>
        <taxon>Arthropoda</taxon>
        <taxon>Hexapoda</taxon>
        <taxon>Insecta</taxon>
        <taxon>Pterygota</taxon>
        <taxon>Neoptera</taxon>
        <taxon>Endopterygota</taxon>
        <taxon>Hymenoptera</taxon>
        <taxon>Apocrita</taxon>
        <taxon>Aculeata</taxon>
        <taxon>Formicoidea</taxon>
        <taxon>Formicidae</taxon>
        <taxon>Myrmicinae</taxon>
        <taxon>Cyphomyrmex</taxon>
    </lineage>
</organism>
<dbReference type="EMBL" id="KQ976988">
    <property type="protein sequence ID" value="KYN06576.1"/>
    <property type="molecule type" value="Genomic_DNA"/>
</dbReference>
<dbReference type="Pfam" id="PF10545">
    <property type="entry name" value="MADF_DNA_bdg"/>
    <property type="match status" value="1"/>
</dbReference>
<dbReference type="InterPro" id="IPR006578">
    <property type="entry name" value="MADF-dom"/>
</dbReference>
<keyword evidence="3" id="KW-1185">Reference proteome</keyword>
<proteinExistence type="predicted"/>
<evidence type="ECO:0000313" key="3">
    <source>
        <dbReference type="Proteomes" id="UP000078542"/>
    </source>
</evidence>
<dbReference type="InterPro" id="IPR039353">
    <property type="entry name" value="TF_Adf1"/>
</dbReference>
<evidence type="ECO:0000259" key="1">
    <source>
        <dbReference type="PROSITE" id="PS51029"/>
    </source>
</evidence>
<reference evidence="2 3" key="1">
    <citation type="submission" date="2016-03" db="EMBL/GenBank/DDBJ databases">
        <title>Cyphomyrmex costatus WGS genome.</title>
        <authorList>
            <person name="Nygaard S."/>
            <person name="Hu H."/>
            <person name="Boomsma J."/>
            <person name="Zhang G."/>
        </authorList>
    </citation>
    <scope>NUCLEOTIDE SEQUENCE [LARGE SCALE GENOMIC DNA]</scope>
    <source>
        <strain evidence="2">MS0001</strain>
        <tissue evidence="2">Whole body</tissue>
    </source>
</reference>
<protein>
    <recommendedName>
        <fullName evidence="1">MADF domain-containing protein</fullName>
    </recommendedName>
</protein>
<dbReference type="GO" id="GO:0005667">
    <property type="term" value="C:transcription regulator complex"/>
    <property type="evidence" value="ECO:0007669"/>
    <property type="project" value="TreeGrafter"/>
</dbReference>
<dbReference type="Proteomes" id="UP000078542">
    <property type="component" value="Unassembled WGS sequence"/>
</dbReference>
<dbReference type="GO" id="GO:0006357">
    <property type="term" value="P:regulation of transcription by RNA polymerase II"/>
    <property type="evidence" value="ECO:0007669"/>
    <property type="project" value="TreeGrafter"/>
</dbReference>
<evidence type="ECO:0000313" key="2">
    <source>
        <dbReference type="EMBL" id="KYN06576.1"/>
    </source>
</evidence>
<dbReference type="GO" id="GO:0005634">
    <property type="term" value="C:nucleus"/>
    <property type="evidence" value="ECO:0007669"/>
    <property type="project" value="TreeGrafter"/>
</dbReference>
<accession>A0A151IN14</accession>
<gene>
    <name evidence="2" type="ORF">ALC62_02471</name>
</gene>
<sequence>QNFEFVQTCGVCEQICNEANIKDHDCLHGYSSYIVDPKTLYFYPLAGNIIQIPQSTDSTERQKISEPLKKVSRKYSKIDENTRIKLNFDDEELLILEVQKRPSLWDYSLLLVQRKTNIKRQLWAEVSSTLNGKISAEEVQKRFKSLHDTYRKIIQSEERMSGSARSDTTQKWPHYHSMAFLRDSCLQKITVSNLNTDDSTSNFSSLIDDDIDLESQTERKKGRKKRIKNDASRTALEKIANAICNQNKVTLPPPPESDEIDYFLTLLGCRLQKILPKTRLEIMQKVLQLTYEILMNEDNNK</sequence>
<dbReference type="SMART" id="SM00595">
    <property type="entry name" value="MADF"/>
    <property type="match status" value="1"/>
</dbReference>
<name>A0A151IN14_9HYME</name>
<feature type="domain" description="MADF" evidence="1">
    <location>
        <begin position="93"/>
        <end position="186"/>
    </location>
</feature>
<dbReference type="PANTHER" id="PTHR12243:SF67">
    <property type="entry name" value="COREPRESSOR OF PANGOLIN, ISOFORM A-RELATED"/>
    <property type="match status" value="1"/>
</dbReference>
<dbReference type="PROSITE" id="PS51029">
    <property type="entry name" value="MADF"/>
    <property type="match status" value="1"/>
</dbReference>
<dbReference type="STRING" id="456900.A0A151IN14"/>
<feature type="non-terminal residue" evidence="2">
    <location>
        <position position="1"/>
    </location>
</feature>
<dbReference type="AlphaFoldDB" id="A0A151IN14"/>
<dbReference type="PANTHER" id="PTHR12243">
    <property type="entry name" value="MADF DOMAIN TRANSCRIPTION FACTOR"/>
    <property type="match status" value="1"/>
</dbReference>